<reference evidence="2" key="1">
    <citation type="journal article" date="2019" name="Int. J. Syst. Evol. Microbiol.">
        <title>The Global Catalogue of Microorganisms (GCM) 10K type strain sequencing project: providing services to taxonomists for standard genome sequencing and annotation.</title>
        <authorList>
            <consortium name="The Broad Institute Genomics Platform"/>
            <consortium name="The Broad Institute Genome Sequencing Center for Infectious Disease"/>
            <person name="Wu L."/>
            <person name="Ma J."/>
        </authorList>
    </citation>
    <scope>NUCLEOTIDE SEQUENCE [LARGE SCALE GENOMIC DNA]</scope>
    <source>
        <strain evidence="2">CCUG 48216</strain>
    </source>
</reference>
<dbReference type="SUPFAM" id="SSF82171">
    <property type="entry name" value="DPP6 N-terminal domain-like"/>
    <property type="match status" value="1"/>
</dbReference>
<evidence type="ECO:0000313" key="2">
    <source>
        <dbReference type="Proteomes" id="UP001597211"/>
    </source>
</evidence>
<dbReference type="RefSeq" id="WP_240267438.1">
    <property type="nucleotide sequence ID" value="NZ_JAKSXN010000001.1"/>
</dbReference>
<comment type="caution">
    <text evidence="1">The sequence shown here is derived from an EMBL/GenBank/DDBJ whole genome shotgun (WGS) entry which is preliminary data.</text>
</comment>
<dbReference type="PROSITE" id="PS51257">
    <property type="entry name" value="PROKAR_LIPOPROTEIN"/>
    <property type="match status" value="1"/>
</dbReference>
<proteinExistence type="predicted"/>
<evidence type="ECO:0000313" key="1">
    <source>
        <dbReference type="EMBL" id="MFD1180276.1"/>
    </source>
</evidence>
<dbReference type="EMBL" id="JBHTKZ010000002">
    <property type="protein sequence ID" value="MFD1180276.1"/>
    <property type="molecule type" value="Genomic_DNA"/>
</dbReference>
<dbReference type="Gene3D" id="2.130.10.10">
    <property type="entry name" value="YVTN repeat-like/Quinoprotein amine dehydrogenase"/>
    <property type="match status" value="1"/>
</dbReference>
<keyword evidence="2" id="KW-1185">Reference proteome</keyword>
<gene>
    <name evidence="1" type="ORF">ACFQ2Z_02790</name>
</gene>
<dbReference type="Proteomes" id="UP001597211">
    <property type="component" value="Unassembled WGS sequence"/>
</dbReference>
<sequence>MSKKITFLLASIVLTGFLLSGCMRDQRPQTIIIPDTEEDREQSQTNGLFEVKTIFRLPEDIWRSGSVIGWYGPDELLRFTQDRVSGQTLESLVAPFESGEKLFSLDKKTAILGLSPDGRYAVSYGTESDGSFSLQLISLADQSEKVVDKSTSREFLSKWFMWSDNSRYLSYVTSDDRMKDVTVNLYDSESGELRHYAMPGGGKENFSVTVKFSDDGKTALIINGYSDRPELTIGTWNGDKFSALYQHELAGGTPVAWINSDQAAFIGRDGALYTYDPRNDAVAVLLERADTFQLSPDRKYIAYTKNQDTIYAGKLQGNSILSQKSLYQGVIPWQMAWSPDNGELLVQGQKSYAALPGQQEARESEIVSGPAASEYLPLIIEFK</sequence>
<accession>A0ABW3S641</accession>
<name>A0ABW3S641_9BACL</name>
<protein>
    <submittedName>
        <fullName evidence="1">WD40 repeat domain-containing protein</fullName>
    </submittedName>
</protein>
<dbReference type="InterPro" id="IPR015943">
    <property type="entry name" value="WD40/YVTN_repeat-like_dom_sf"/>
</dbReference>
<organism evidence="1 2">
    <name type="scientific">Paenibacillus timonensis</name>
    <dbReference type="NCBI Taxonomy" id="225915"/>
    <lineage>
        <taxon>Bacteria</taxon>
        <taxon>Bacillati</taxon>
        <taxon>Bacillota</taxon>
        <taxon>Bacilli</taxon>
        <taxon>Bacillales</taxon>
        <taxon>Paenibacillaceae</taxon>
        <taxon>Paenibacillus</taxon>
    </lineage>
</organism>